<sequence>MVLSFWAGGCWLVEHRGTLENGELLGYRDFQILHQFGHSLKEISRILGIMYRQAQYADSCEWVTPKKRLVDEIELFIVSSQVGRLLPYHELAQSWVQSGRDRKQWVTCKYDEKLHSIYVIIRHQRKHGWMFWDSFHSNVKGSSLFWEKEWGTITGEAYAARILPIMESYIWHYYGGTLIFMQDNAPAHKYYLTMQELEHAKIMKDYIELKTGPNGNLSYLALRAFVQKAWEIVPSQLFENLIQSMPARMQAVIDAQDGHTKY</sequence>
<reference evidence="1" key="1">
    <citation type="journal article" date="2020" name="Stud. Mycol.">
        <title>101 Dothideomycetes genomes: a test case for predicting lifestyles and emergence of pathogens.</title>
        <authorList>
            <person name="Haridas S."/>
            <person name="Albert R."/>
            <person name="Binder M."/>
            <person name="Bloem J."/>
            <person name="Labutti K."/>
            <person name="Salamov A."/>
            <person name="Andreopoulos B."/>
            <person name="Baker S."/>
            <person name="Barry K."/>
            <person name="Bills G."/>
            <person name="Bluhm B."/>
            <person name="Cannon C."/>
            <person name="Castanera R."/>
            <person name="Culley D."/>
            <person name="Daum C."/>
            <person name="Ezra D."/>
            <person name="Gonzalez J."/>
            <person name="Henrissat B."/>
            <person name="Kuo A."/>
            <person name="Liang C."/>
            <person name="Lipzen A."/>
            <person name="Lutzoni F."/>
            <person name="Magnuson J."/>
            <person name="Mondo S."/>
            <person name="Nolan M."/>
            <person name="Ohm R."/>
            <person name="Pangilinan J."/>
            <person name="Park H.-J."/>
            <person name="Ramirez L."/>
            <person name="Alfaro M."/>
            <person name="Sun H."/>
            <person name="Tritt A."/>
            <person name="Yoshinaga Y."/>
            <person name="Zwiers L.-H."/>
            <person name="Turgeon B."/>
            <person name="Goodwin S."/>
            <person name="Spatafora J."/>
            <person name="Crous P."/>
            <person name="Grigoriev I."/>
        </authorList>
    </citation>
    <scope>NUCLEOTIDE SEQUENCE</scope>
    <source>
        <strain evidence="1">CBS 379.55</strain>
    </source>
</reference>
<dbReference type="GO" id="GO:0003676">
    <property type="term" value="F:nucleic acid binding"/>
    <property type="evidence" value="ECO:0007669"/>
    <property type="project" value="InterPro"/>
</dbReference>
<protein>
    <recommendedName>
        <fullName evidence="3">Tc1-like transposase DDE domain-containing protein</fullName>
    </recommendedName>
</protein>
<proteinExistence type="predicted"/>
<keyword evidence="2" id="KW-1185">Reference proteome</keyword>
<dbReference type="EMBL" id="ML986490">
    <property type="protein sequence ID" value="KAF2277286.1"/>
    <property type="molecule type" value="Genomic_DNA"/>
</dbReference>
<gene>
    <name evidence="1" type="ORF">EI97DRAFT_449467</name>
</gene>
<organism evidence="1 2">
    <name type="scientific">Westerdykella ornata</name>
    <dbReference type="NCBI Taxonomy" id="318751"/>
    <lineage>
        <taxon>Eukaryota</taxon>
        <taxon>Fungi</taxon>
        <taxon>Dikarya</taxon>
        <taxon>Ascomycota</taxon>
        <taxon>Pezizomycotina</taxon>
        <taxon>Dothideomycetes</taxon>
        <taxon>Pleosporomycetidae</taxon>
        <taxon>Pleosporales</taxon>
        <taxon>Sporormiaceae</taxon>
        <taxon>Westerdykella</taxon>
    </lineage>
</organism>
<dbReference type="GeneID" id="54553394"/>
<dbReference type="InterPro" id="IPR036397">
    <property type="entry name" value="RNaseH_sf"/>
</dbReference>
<name>A0A6A6JNP0_WESOR</name>
<dbReference type="Proteomes" id="UP000800097">
    <property type="component" value="Unassembled WGS sequence"/>
</dbReference>
<evidence type="ECO:0000313" key="2">
    <source>
        <dbReference type="Proteomes" id="UP000800097"/>
    </source>
</evidence>
<dbReference type="Gene3D" id="3.30.420.10">
    <property type="entry name" value="Ribonuclease H-like superfamily/Ribonuclease H"/>
    <property type="match status" value="1"/>
</dbReference>
<evidence type="ECO:0000313" key="1">
    <source>
        <dbReference type="EMBL" id="KAF2277286.1"/>
    </source>
</evidence>
<dbReference type="OrthoDB" id="5151590at2759"/>
<dbReference type="AlphaFoldDB" id="A0A6A6JNP0"/>
<dbReference type="RefSeq" id="XP_033654825.1">
    <property type="nucleotide sequence ID" value="XM_033800219.1"/>
</dbReference>
<evidence type="ECO:0008006" key="3">
    <source>
        <dbReference type="Google" id="ProtNLM"/>
    </source>
</evidence>
<accession>A0A6A6JNP0</accession>